<dbReference type="EMBL" id="CP046401">
    <property type="protein sequence ID" value="QGY47373.1"/>
    <property type="molecule type" value="Genomic_DNA"/>
</dbReference>
<name>A0A6I6K6S4_9BACT</name>
<dbReference type="InterPro" id="IPR011683">
    <property type="entry name" value="Glyco_hydro_53"/>
</dbReference>
<dbReference type="GO" id="GO:0015926">
    <property type="term" value="F:glucosidase activity"/>
    <property type="evidence" value="ECO:0007669"/>
    <property type="project" value="InterPro"/>
</dbReference>
<evidence type="ECO:0000256" key="3">
    <source>
        <dbReference type="ARBA" id="ARBA00012556"/>
    </source>
</evidence>
<evidence type="ECO:0000313" key="7">
    <source>
        <dbReference type="EMBL" id="QGY47373.1"/>
    </source>
</evidence>
<dbReference type="KEGG" id="mcos:GM418_28010"/>
<keyword evidence="5 6" id="KW-0326">Glycosidase</keyword>
<dbReference type="GO" id="GO:0045490">
    <property type="term" value="P:pectin catabolic process"/>
    <property type="evidence" value="ECO:0007669"/>
    <property type="project" value="TreeGrafter"/>
</dbReference>
<dbReference type="PANTHER" id="PTHR34983">
    <property type="entry name" value="ARABINOGALACTAN ENDO-BETA-1,4-GALACTANASE A"/>
    <property type="match status" value="1"/>
</dbReference>
<organism evidence="7 8">
    <name type="scientific">Maribellus comscasis</name>
    <dbReference type="NCBI Taxonomy" id="2681766"/>
    <lineage>
        <taxon>Bacteria</taxon>
        <taxon>Pseudomonadati</taxon>
        <taxon>Bacteroidota</taxon>
        <taxon>Bacteroidia</taxon>
        <taxon>Marinilabiliales</taxon>
        <taxon>Prolixibacteraceae</taxon>
        <taxon>Maribellus</taxon>
    </lineage>
</organism>
<dbReference type="RefSeq" id="WP_158871181.1">
    <property type="nucleotide sequence ID" value="NZ_CP046401.1"/>
</dbReference>
<dbReference type="EC" id="3.2.1.89" evidence="3 6"/>
<evidence type="ECO:0000256" key="2">
    <source>
        <dbReference type="ARBA" id="ARBA00010687"/>
    </source>
</evidence>
<evidence type="ECO:0000313" key="8">
    <source>
        <dbReference type="Proteomes" id="UP000428260"/>
    </source>
</evidence>
<proteinExistence type="inferred from homology"/>
<dbReference type="InterPro" id="IPR017853">
    <property type="entry name" value="GH"/>
</dbReference>
<dbReference type="SUPFAM" id="SSF51445">
    <property type="entry name" value="(Trans)glycosidases"/>
    <property type="match status" value="1"/>
</dbReference>
<evidence type="ECO:0000256" key="1">
    <source>
        <dbReference type="ARBA" id="ARBA00001695"/>
    </source>
</evidence>
<comment type="catalytic activity">
    <reaction evidence="1 6">
        <text>The enzyme specifically hydrolyzes (1-&gt;4)-beta-D-galactosidic linkages in type I arabinogalactans.</text>
        <dbReference type="EC" id="3.2.1.89"/>
    </reaction>
</comment>
<dbReference type="Gene3D" id="3.20.20.80">
    <property type="entry name" value="Glycosidases"/>
    <property type="match status" value="1"/>
</dbReference>
<evidence type="ECO:0000256" key="4">
    <source>
        <dbReference type="ARBA" id="ARBA00022801"/>
    </source>
</evidence>
<dbReference type="Proteomes" id="UP000428260">
    <property type="component" value="Chromosome"/>
</dbReference>
<dbReference type="Pfam" id="PF07745">
    <property type="entry name" value="Glyco_hydro_53"/>
    <property type="match status" value="1"/>
</dbReference>
<dbReference type="GO" id="GO:0031218">
    <property type="term" value="F:arabinogalactan endo-1,4-beta-galactosidase activity"/>
    <property type="evidence" value="ECO:0007669"/>
    <property type="project" value="UniProtKB-EC"/>
</dbReference>
<evidence type="ECO:0000256" key="5">
    <source>
        <dbReference type="ARBA" id="ARBA00023295"/>
    </source>
</evidence>
<protein>
    <recommendedName>
        <fullName evidence="3 6">Arabinogalactan endo-beta-1,4-galactanase</fullName>
        <ecNumber evidence="3 6">3.2.1.89</ecNumber>
    </recommendedName>
</protein>
<accession>A0A6I6K6S4</accession>
<keyword evidence="4 6" id="KW-0378">Hydrolase</keyword>
<comment type="similarity">
    <text evidence="2 6">Belongs to the glycosyl hydrolase 53 family.</text>
</comment>
<keyword evidence="8" id="KW-1185">Reference proteome</keyword>
<dbReference type="PROSITE" id="PS51257">
    <property type="entry name" value="PROKAR_LIPOPROTEIN"/>
    <property type="match status" value="1"/>
</dbReference>
<evidence type="ECO:0000256" key="6">
    <source>
        <dbReference type="RuleBase" id="RU361192"/>
    </source>
</evidence>
<sequence>MKTTQLIFLTVFFIASCSTSNFSPDRKKQTPEIGGDFSIMKKMEDYGGAYKVNGKIKEGFQIFRENGYTWARLRLFHTPNHRGPVCNDLKYTIQLAQKAKNYGFKILLNFHYSDTWADPSHQIVPAIWKDLNLQTLSDSVYSYTKMVVETMDQEGVLPDMIQIGNEINNGMMWPAGKLGNDKNTPNWDALTQLLKAGINGAKEAKNGKNIPILIHAATGGSLKESDTFYKNIIQRGVEFEFIGLSYYPWWHGTFEQLEENLKFLSANYKQDLVLVETAYYSNGFYPEPAEWVLDVQPFPPTEQGQYDFMVKLLEILKKYPKMKTVYYWKPDGMDIPESKSPYLGRSLFDREGNAFKGIEAWKSK</sequence>
<dbReference type="PANTHER" id="PTHR34983:SF1">
    <property type="entry name" value="ARABINOGALACTAN ENDO-BETA-1,4-GALACTANASE A"/>
    <property type="match status" value="1"/>
</dbReference>
<dbReference type="AlphaFoldDB" id="A0A6I6K6S4"/>
<gene>
    <name evidence="7" type="ORF">GM418_28010</name>
</gene>
<reference evidence="7 8" key="1">
    <citation type="submission" date="2019-11" db="EMBL/GenBank/DDBJ databases">
        <authorList>
            <person name="Zheng R.K."/>
            <person name="Sun C.M."/>
        </authorList>
    </citation>
    <scope>NUCLEOTIDE SEQUENCE [LARGE SCALE GENOMIC DNA]</scope>
    <source>
        <strain evidence="7 8">WC007</strain>
    </source>
</reference>